<accession>A0A8C6IQA5</accession>
<dbReference type="Proteomes" id="UP000694405">
    <property type="component" value="Chromosome 11"/>
</dbReference>
<dbReference type="Ensembl" id="ENSMUNT00000000742.2">
    <property type="protein sequence ID" value="ENSMUNP00000000621.2"/>
    <property type="gene ID" value="ENSMUNG00000000594.2"/>
</dbReference>
<sequence>SSTTTESGTVSPPFPAGTWPPWLAQPACSSPLVLLESSQNIWLMVRFCRAVISEIMSLDLRRSSICTDCHSPKDREEKNHFMPAACSCRRASQELHPSTCQLAAHNKRLFTLSSWCRKGKQQFTLNMLMCTALTNKSVHAPGALRLRTHCTQHEPCC</sequence>
<reference evidence="1" key="3">
    <citation type="submission" date="2025-09" db="UniProtKB">
        <authorList>
            <consortium name="Ensembl"/>
        </authorList>
    </citation>
    <scope>IDENTIFICATION</scope>
</reference>
<reference evidence="1" key="2">
    <citation type="submission" date="2025-08" db="UniProtKB">
        <authorList>
            <consortium name="Ensembl"/>
        </authorList>
    </citation>
    <scope>IDENTIFICATION</scope>
</reference>
<keyword evidence="2" id="KW-1185">Reference proteome</keyword>
<organism evidence="1 2">
    <name type="scientific">Melopsittacus undulatus</name>
    <name type="common">Budgerigar</name>
    <name type="synonym">Psittacus undulatus</name>
    <dbReference type="NCBI Taxonomy" id="13146"/>
    <lineage>
        <taxon>Eukaryota</taxon>
        <taxon>Metazoa</taxon>
        <taxon>Chordata</taxon>
        <taxon>Craniata</taxon>
        <taxon>Vertebrata</taxon>
        <taxon>Euteleostomi</taxon>
        <taxon>Archelosauria</taxon>
        <taxon>Archosauria</taxon>
        <taxon>Dinosauria</taxon>
        <taxon>Saurischia</taxon>
        <taxon>Theropoda</taxon>
        <taxon>Coelurosauria</taxon>
        <taxon>Aves</taxon>
        <taxon>Neognathae</taxon>
        <taxon>Neoaves</taxon>
        <taxon>Telluraves</taxon>
        <taxon>Australaves</taxon>
        <taxon>Psittaciformes</taxon>
        <taxon>Psittaculidae</taxon>
        <taxon>Melopsittacus</taxon>
    </lineage>
</organism>
<reference evidence="1" key="1">
    <citation type="submission" date="2020-03" db="EMBL/GenBank/DDBJ databases">
        <title>Melopsittacus undulatus (budgerigar) genome, bMelUnd1, maternal haplotype with Z.</title>
        <authorList>
            <person name="Gedman G."/>
            <person name="Mountcastle J."/>
            <person name="Haase B."/>
            <person name="Formenti G."/>
            <person name="Wright T."/>
            <person name="Apodaca J."/>
            <person name="Pelan S."/>
            <person name="Chow W."/>
            <person name="Rhie A."/>
            <person name="Howe K."/>
            <person name="Fedrigo O."/>
            <person name="Jarvis E.D."/>
        </authorList>
    </citation>
    <scope>NUCLEOTIDE SEQUENCE [LARGE SCALE GENOMIC DNA]</scope>
</reference>
<proteinExistence type="predicted"/>
<name>A0A8C6IQA5_MELUD</name>
<evidence type="ECO:0000313" key="1">
    <source>
        <dbReference type="Ensembl" id="ENSMUNP00000000621.2"/>
    </source>
</evidence>
<accession>A0A8V5GZF7</accession>
<dbReference type="AlphaFoldDB" id="A0A8C6IQA5"/>
<evidence type="ECO:0000313" key="2">
    <source>
        <dbReference type="Proteomes" id="UP000694405"/>
    </source>
</evidence>
<protein>
    <submittedName>
        <fullName evidence="1">Uncharacterized protein</fullName>
    </submittedName>
</protein>